<dbReference type="EMBL" id="CASHSV030000716">
    <property type="protein sequence ID" value="CAJ2674981.1"/>
    <property type="molecule type" value="Genomic_DNA"/>
</dbReference>
<evidence type="ECO:0000313" key="1">
    <source>
        <dbReference type="EMBL" id="CAJ2674981.1"/>
    </source>
</evidence>
<accession>A0ACB0M0V3</accession>
<evidence type="ECO:0000313" key="2">
    <source>
        <dbReference type="Proteomes" id="UP001177021"/>
    </source>
</evidence>
<keyword evidence="2" id="KW-1185">Reference proteome</keyword>
<sequence>MGWKQITKKNLFDDKKDSFFSISNLGSQWGHHHEEEQVYPIGGLFASMSHNSMGMGFGSGIPQPNSSDSSSSKRNNGVKIPCTELYIRYVQSEGKVKIHDGVPDEDEEDEIVEGVKRKKKGSLKKLKIKVKNPSLRRLISGAFAGAISRTAVAPLETIRTHLMVGSSGHSTGEVFKNIMESDGWKGLFRGNFVNVIRVAPSKAIELFAYDTVNKNLSSKPGEKPKFPVPASLIAGACAGVSSTICTYPLELLKTRLTIQRDVYNGLLDAFVKIVREEGASELYRGLAPSLIGVIPYSATNYFAYDTLRKVYKKVFKQEKIGNIETLLIGSAAGAISSTATFPLEVARKQMQVGALSGRIVYKNVIHALACILEKEGVQGLYRGLGPSCMKLVPAAGISFMCYEACKRILVEEDDDDNEE</sequence>
<name>A0ACB0M0V3_TRIPR</name>
<dbReference type="Proteomes" id="UP001177021">
    <property type="component" value="Unassembled WGS sequence"/>
</dbReference>
<organism evidence="1 2">
    <name type="scientific">Trifolium pratense</name>
    <name type="common">Red clover</name>
    <dbReference type="NCBI Taxonomy" id="57577"/>
    <lineage>
        <taxon>Eukaryota</taxon>
        <taxon>Viridiplantae</taxon>
        <taxon>Streptophyta</taxon>
        <taxon>Embryophyta</taxon>
        <taxon>Tracheophyta</taxon>
        <taxon>Spermatophyta</taxon>
        <taxon>Magnoliopsida</taxon>
        <taxon>eudicotyledons</taxon>
        <taxon>Gunneridae</taxon>
        <taxon>Pentapetalae</taxon>
        <taxon>rosids</taxon>
        <taxon>fabids</taxon>
        <taxon>Fabales</taxon>
        <taxon>Fabaceae</taxon>
        <taxon>Papilionoideae</taxon>
        <taxon>50 kb inversion clade</taxon>
        <taxon>NPAAA clade</taxon>
        <taxon>Hologalegina</taxon>
        <taxon>IRL clade</taxon>
        <taxon>Trifolieae</taxon>
        <taxon>Trifolium</taxon>
    </lineage>
</organism>
<gene>
    <name evidence="1" type="ORF">MILVUS5_LOCUS38114</name>
</gene>
<comment type="caution">
    <text evidence="1">The sequence shown here is derived from an EMBL/GenBank/DDBJ whole genome shotgun (WGS) entry which is preliminary data.</text>
</comment>
<reference evidence="1" key="1">
    <citation type="submission" date="2023-10" db="EMBL/GenBank/DDBJ databases">
        <authorList>
            <person name="Rodriguez Cubillos JULIANA M."/>
            <person name="De Vega J."/>
        </authorList>
    </citation>
    <scope>NUCLEOTIDE SEQUENCE</scope>
</reference>
<proteinExistence type="predicted"/>
<protein>
    <submittedName>
        <fullName evidence="1">Uncharacterized protein</fullName>
    </submittedName>
</protein>